<feature type="compositionally biased region" description="Low complexity" evidence="1">
    <location>
        <begin position="1"/>
        <end position="14"/>
    </location>
</feature>
<evidence type="ECO:0000256" key="1">
    <source>
        <dbReference type="SAM" id="MobiDB-lite"/>
    </source>
</evidence>
<reference evidence="2" key="1">
    <citation type="submission" date="2020-11" db="EMBL/GenBank/DDBJ databases">
        <authorList>
            <consortium name="DOE Joint Genome Institute"/>
            <person name="Ahrendt S."/>
            <person name="Riley R."/>
            <person name="Andreopoulos W."/>
            <person name="Labutti K."/>
            <person name="Pangilinan J."/>
            <person name="Ruiz-Duenas F.J."/>
            <person name="Barrasa J.M."/>
            <person name="Sanchez-Garcia M."/>
            <person name="Camarero S."/>
            <person name="Miyauchi S."/>
            <person name="Serrano A."/>
            <person name="Linde D."/>
            <person name="Babiker R."/>
            <person name="Drula E."/>
            <person name="Ayuso-Fernandez I."/>
            <person name="Pacheco R."/>
            <person name="Padilla G."/>
            <person name="Ferreira P."/>
            <person name="Barriuso J."/>
            <person name="Kellner H."/>
            <person name="Castanera R."/>
            <person name="Alfaro M."/>
            <person name="Ramirez L."/>
            <person name="Pisabarro A.G."/>
            <person name="Kuo A."/>
            <person name="Tritt A."/>
            <person name="Lipzen A."/>
            <person name="He G."/>
            <person name="Yan M."/>
            <person name="Ng V."/>
            <person name="Cullen D."/>
            <person name="Martin F."/>
            <person name="Rosso M.-N."/>
            <person name="Henrissat B."/>
            <person name="Hibbett D."/>
            <person name="Martinez A.T."/>
            <person name="Grigoriev I.V."/>
        </authorList>
    </citation>
    <scope>NUCLEOTIDE SEQUENCE</scope>
    <source>
        <strain evidence="2">CBS 506.95</strain>
    </source>
</reference>
<dbReference type="EMBL" id="MU157888">
    <property type="protein sequence ID" value="KAF9525162.1"/>
    <property type="molecule type" value="Genomic_DNA"/>
</dbReference>
<dbReference type="AlphaFoldDB" id="A0A9P6EA05"/>
<evidence type="ECO:0000313" key="2">
    <source>
        <dbReference type="EMBL" id="KAF9525162.1"/>
    </source>
</evidence>
<evidence type="ECO:0000313" key="3">
    <source>
        <dbReference type="Proteomes" id="UP000807306"/>
    </source>
</evidence>
<organism evidence="2 3">
    <name type="scientific">Crepidotus variabilis</name>
    <dbReference type="NCBI Taxonomy" id="179855"/>
    <lineage>
        <taxon>Eukaryota</taxon>
        <taxon>Fungi</taxon>
        <taxon>Dikarya</taxon>
        <taxon>Basidiomycota</taxon>
        <taxon>Agaricomycotina</taxon>
        <taxon>Agaricomycetes</taxon>
        <taxon>Agaricomycetidae</taxon>
        <taxon>Agaricales</taxon>
        <taxon>Agaricineae</taxon>
        <taxon>Crepidotaceae</taxon>
        <taxon>Crepidotus</taxon>
    </lineage>
</organism>
<name>A0A9P6EA05_9AGAR</name>
<feature type="region of interest" description="Disordered" evidence="1">
    <location>
        <begin position="236"/>
        <end position="255"/>
    </location>
</feature>
<sequence>MDNQATSSTSQSQQPQRLRGKKRKTEGVSVTKKARGQPTRLIEMPMDILFEVGSRISIRPDTDHDDVGFFKIFSRVDALDLLSLVQTNKAMREVLLNKSPKFIWKHSYQNTEPPLPSCPDHISEPAFAEFMLGKGCHLCHRKVKDTLPWGCQLRTCMKCLKVHFKNEEVLVAHDVGSLKIIPPCIRTRNKLDQKWREELNQLHSAEKRREWCEQKIKYIANAESTVNFANIGLKKERRSSGRTTNSHSKIEMQPSQRPWMGEELDKLKDDDQKPQNLYDVEIACRKPLTTRVLKELRPTLIEFMEGVKATRLDLERQAFLETRVVILRDLHKDYLGKLPASFEYAKIADIFQSPAIQDIINDASSPELTESHRNRLTAAFPQAQDAWKASVKDQILQIVLEVTAKGNSTPSSPVSLETIYTDSSLFLFCQLCDLHIPASDAVGHFCTRFIPPYQKQMQEKKWISDDKALFTFVRSFRWNATQRLVFHQNVSKKVALVLKKFSYQQVPNYPDEVDPIFECLACHSESSGRFTMRWRSLANHFWNYKDVEHSVGKHFRLVKEPEALVVRSRIAEARAISFAESTHARHAMCMYRQFQQTYSNLLSHTRTEHSIVEPKLGQDILASTYFVADREFHRLWPPLSQEEVVALVA</sequence>
<keyword evidence="3" id="KW-1185">Reference proteome</keyword>
<protein>
    <recommendedName>
        <fullName evidence="4">F-box domain-containing protein</fullName>
    </recommendedName>
</protein>
<accession>A0A9P6EA05</accession>
<comment type="caution">
    <text evidence="2">The sequence shown here is derived from an EMBL/GenBank/DDBJ whole genome shotgun (WGS) entry which is preliminary data.</text>
</comment>
<dbReference type="Proteomes" id="UP000807306">
    <property type="component" value="Unassembled WGS sequence"/>
</dbReference>
<proteinExistence type="predicted"/>
<dbReference type="OrthoDB" id="2322499at2759"/>
<feature type="region of interest" description="Disordered" evidence="1">
    <location>
        <begin position="1"/>
        <end position="37"/>
    </location>
</feature>
<gene>
    <name evidence="2" type="ORF">CPB83DRAFT_897297</name>
</gene>
<evidence type="ECO:0008006" key="4">
    <source>
        <dbReference type="Google" id="ProtNLM"/>
    </source>
</evidence>